<dbReference type="Pfam" id="PF00235">
    <property type="entry name" value="Profilin"/>
    <property type="match status" value="1"/>
</dbReference>
<proteinExistence type="predicted"/>
<evidence type="ECO:0000313" key="1">
    <source>
        <dbReference type="EMBL" id="KAK1890014.1"/>
    </source>
</evidence>
<accession>A0AAD9F5U7</accession>
<name>A0AAD9F5U7_DISEL</name>
<reference evidence="1" key="1">
    <citation type="submission" date="2023-04" db="EMBL/GenBank/DDBJ databases">
        <title>Chromosome-level genome of Chaenocephalus aceratus.</title>
        <authorList>
            <person name="Park H."/>
        </authorList>
    </citation>
    <scope>NUCLEOTIDE SEQUENCE</scope>
    <source>
        <strain evidence="1">DE</strain>
        <tissue evidence="1">Muscle</tissue>
    </source>
</reference>
<dbReference type="Gene3D" id="3.30.450.30">
    <property type="entry name" value="Dynein light chain 2a, cytoplasmic"/>
    <property type="match status" value="1"/>
</dbReference>
<dbReference type="AlphaFoldDB" id="A0AAD9F5U7"/>
<sequence>VFFLLSFGRVHWLGWFRSAGGPRCLQVLQEKPALPSGAAGETSASEEVKKLIGDTSTFHQSGPVVAGMKCMMIRDQYADPSSYCLQLKSRKDAEGNSFNICVAIVIAKGTKEANGGQVTAKVFAMVSYLLGAGY</sequence>
<protein>
    <submittedName>
        <fullName evidence="1">Profilin-1</fullName>
    </submittedName>
</protein>
<keyword evidence="2" id="KW-1185">Reference proteome</keyword>
<evidence type="ECO:0000313" key="2">
    <source>
        <dbReference type="Proteomes" id="UP001228049"/>
    </source>
</evidence>
<dbReference type="EMBL" id="JASDAP010000016">
    <property type="protein sequence ID" value="KAK1890014.1"/>
    <property type="molecule type" value="Genomic_DNA"/>
</dbReference>
<dbReference type="InterPro" id="IPR036140">
    <property type="entry name" value="PFN_sf"/>
</dbReference>
<dbReference type="Proteomes" id="UP001228049">
    <property type="component" value="Unassembled WGS sequence"/>
</dbReference>
<dbReference type="SUPFAM" id="SSF55770">
    <property type="entry name" value="Profilin (actin-binding protein)"/>
    <property type="match status" value="1"/>
</dbReference>
<dbReference type="InterPro" id="IPR048278">
    <property type="entry name" value="PFN"/>
</dbReference>
<dbReference type="GO" id="GO:0003779">
    <property type="term" value="F:actin binding"/>
    <property type="evidence" value="ECO:0007669"/>
    <property type="project" value="InterPro"/>
</dbReference>
<feature type="non-terminal residue" evidence="1">
    <location>
        <position position="134"/>
    </location>
</feature>
<organism evidence="1 2">
    <name type="scientific">Dissostichus eleginoides</name>
    <name type="common">Patagonian toothfish</name>
    <name type="synonym">Dissostichus amissus</name>
    <dbReference type="NCBI Taxonomy" id="100907"/>
    <lineage>
        <taxon>Eukaryota</taxon>
        <taxon>Metazoa</taxon>
        <taxon>Chordata</taxon>
        <taxon>Craniata</taxon>
        <taxon>Vertebrata</taxon>
        <taxon>Euteleostomi</taxon>
        <taxon>Actinopterygii</taxon>
        <taxon>Neopterygii</taxon>
        <taxon>Teleostei</taxon>
        <taxon>Neoteleostei</taxon>
        <taxon>Acanthomorphata</taxon>
        <taxon>Eupercaria</taxon>
        <taxon>Perciformes</taxon>
        <taxon>Notothenioidei</taxon>
        <taxon>Nototheniidae</taxon>
        <taxon>Dissostichus</taxon>
    </lineage>
</organism>
<comment type="caution">
    <text evidence="1">The sequence shown here is derived from an EMBL/GenBank/DDBJ whole genome shotgun (WGS) entry which is preliminary data.</text>
</comment>
<gene>
    <name evidence="1" type="ORF">KUDE01_014687</name>
</gene>